<feature type="region of interest" description="Disordered" evidence="12">
    <location>
        <begin position="360"/>
        <end position="391"/>
    </location>
</feature>
<evidence type="ECO:0000259" key="15">
    <source>
        <dbReference type="PROSITE" id="PS51104"/>
    </source>
</evidence>
<evidence type="ECO:0000256" key="6">
    <source>
        <dbReference type="ARBA" id="ARBA00022597"/>
    </source>
</evidence>
<dbReference type="InterPro" id="IPR036095">
    <property type="entry name" value="PTS_EIIB-like_sf"/>
</dbReference>
<evidence type="ECO:0000256" key="2">
    <source>
        <dbReference type="ARBA" id="ARBA00004651"/>
    </source>
</evidence>
<evidence type="ECO:0000256" key="8">
    <source>
        <dbReference type="ARBA" id="ARBA00022683"/>
    </source>
</evidence>
<keyword evidence="4" id="KW-1003">Cell membrane</keyword>
<dbReference type="PANTHER" id="PTHR30181:SF2">
    <property type="entry name" value="PTS SYSTEM MANNITOL-SPECIFIC EIICBA COMPONENT"/>
    <property type="match status" value="1"/>
</dbReference>
<keyword evidence="17" id="KW-1185">Reference proteome</keyword>
<feature type="transmembrane region" description="Helical" evidence="13">
    <location>
        <begin position="26"/>
        <end position="50"/>
    </location>
</feature>
<name>A0ABV9SAX8_9PSEU</name>
<keyword evidence="5" id="KW-0597">Phosphoprotein</keyword>
<evidence type="ECO:0000256" key="10">
    <source>
        <dbReference type="ARBA" id="ARBA00022989"/>
    </source>
</evidence>
<evidence type="ECO:0000259" key="14">
    <source>
        <dbReference type="PROSITE" id="PS51099"/>
    </source>
</evidence>
<dbReference type="InterPro" id="IPR050893">
    <property type="entry name" value="Sugar_PTS"/>
</dbReference>
<keyword evidence="3" id="KW-0813">Transport</keyword>
<evidence type="ECO:0000256" key="12">
    <source>
        <dbReference type="SAM" id="MobiDB-lite"/>
    </source>
</evidence>
<evidence type="ECO:0000256" key="4">
    <source>
        <dbReference type="ARBA" id="ARBA00022475"/>
    </source>
</evidence>
<keyword evidence="9 13" id="KW-0812">Transmembrane</keyword>
<dbReference type="Gene3D" id="3.40.50.2300">
    <property type="match status" value="1"/>
</dbReference>
<dbReference type="Pfam" id="PF02378">
    <property type="entry name" value="PTS_EIIC"/>
    <property type="match status" value="1"/>
</dbReference>
<feature type="transmembrane region" description="Helical" evidence="13">
    <location>
        <begin position="62"/>
        <end position="79"/>
    </location>
</feature>
<feature type="transmembrane region" description="Helical" evidence="13">
    <location>
        <begin position="282"/>
        <end position="304"/>
    </location>
</feature>
<sequence length="491" mass="50778">MTTDVSQLKNLQGNGIRARVQRFGGYLAGMIMPNIGAFIAWGLITALFIPTGWLPNATLAELVGPTITFLLPILIGYTGGRMVHGQRGAVVAAIATMGVIVGADVPMFLGAMIIGPLAALLMKWFDRAIEGRIKTGFEMLVNNFSAGILGGAMALLGMVGIGPVVEALTRAASNAVDFLVDNSLLPLVSIIVEPAKALFLNNAINHGVFGPLGLEQARETGQSILYMIETNPGPGLGILVAFWLFGPRRMRPTAPGAIIIHFFGGIHEIYFPYLLMKPKLILAAIAGGMAGVATALVTNSGLVAPPAPGSIFAYMAVTPRGGHLSVLLCIAVATAVSFIVAAALMKFGRGADADDTAVPAAGGTAPAHDPSAAAAPAAGATTSTGGTTTRPVISGSDVKSVVVACDAGMGSSVMLASQMRTRLKPYGVSVEHVAVNDIPSGARLVLTHTDLADRARATVPHAVVVEFRMFLGDPAFDRLENAIKEGDEIRG</sequence>
<evidence type="ECO:0000256" key="7">
    <source>
        <dbReference type="ARBA" id="ARBA00022679"/>
    </source>
</evidence>
<feature type="transmembrane region" description="Helical" evidence="13">
    <location>
        <begin position="91"/>
        <end position="124"/>
    </location>
</feature>
<dbReference type="PROSITE" id="PS51099">
    <property type="entry name" value="PTS_EIIB_TYPE_2"/>
    <property type="match status" value="1"/>
</dbReference>
<organism evidence="16 17">
    <name type="scientific">Actinophytocola glycyrrhizae</name>
    <dbReference type="NCBI Taxonomy" id="2044873"/>
    <lineage>
        <taxon>Bacteria</taxon>
        <taxon>Bacillati</taxon>
        <taxon>Actinomycetota</taxon>
        <taxon>Actinomycetes</taxon>
        <taxon>Pseudonocardiales</taxon>
        <taxon>Pseudonocardiaceae</taxon>
    </lineage>
</organism>
<evidence type="ECO:0000313" key="17">
    <source>
        <dbReference type="Proteomes" id="UP001595859"/>
    </source>
</evidence>
<evidence type="ECO:0000256" key="3">
    <source>
        <dbReference type="ARBA" id="ARBA00022448"/>
    </source>
</evidence>
<proteinExistence type="predicted"/>
<keyword evidence="8" id="KW-0598">Phosphotransferase system</keyword>
<feature type="transmembrane region" description="Helical" evidence="13">
    <location>
        <begin position="324"/>
        <end position="344"/>
    </location>
</feature>
<dbReference type="PROSITE" id="PS51104">
    <property type="entry name" value="PTS_EIIC_TYPE_2"/>
    <property type="match status" value="1"/>
</dbReference>
<dbReference type="SUPFAM" id="SSF52794">
    <property type="entry name" value="PTS system IIB component-like"/>
    <property type="match status" value="1"/>
</dbReference>
<dbReference type="RefSeq" id="WP_378060297.1">
    <property type="nucleotide sequence ID" value="NZ_JBHSIS010000022.1"/>
</dbReference>
<comment type="subcellular location">
    <subcellularLocation>
        <location evidence="2">Cell membrane</location>
        <topology evidence="2">Multi-pass membrane protein</topology>
    </subcellularLocation>
</comment>
<feature type="domain" description="PTS EIIC type-2" evidence="15">
    <location>
        <begin position="23"/>
        <end position="353"/>
    </location>
</feature>
<gene>
    <name evidence="16" type="ORF">ACFPCV_31705</name>
</gene>
<evidence type="ECO:0000256" key="9">
    <source>
        <dbReference type="ARBA" id="ARBA00022692"/>
    </source>
</evidence>
<dbReference type="InterPro" id="IPR003352">
    <property type="entry name" value="PTS_EIIC"/>
</dbReference>
<dbReference type="PANTHER" id="PTHR30181">
    <property type="entry name" value="MANNITOL PERMEASE IIC COMPONENT"/>
    <property type="match status" value="1"/>
</dbReference>
<evidence type="ECO:0000313" key="16">
    <source>
        <dbReference type="EMBL" id="MFC4858089.1"/>
    </source>
</evidence>
<dbReference type="InterPro" id="IPR013014">
    <property type="entry name" value="PTS_EIIC_2"/>
</dbReference>
<dbReference type="NCBIfam" id="NF011663">
    <property type="entry name" value="PRK15083.1"/>
    <property type="match status" value="1"/>
</dbReference>
<evidence type="ECO:0000256" key="1">
    <source>
        <dbReference type="ARBA" id="ARBA00002434"/>
    </source>
</evidence>
<keyword evidence="10 13" id="KW-1133">Transmembrane helix</keyword>
<keyword evidence="6" id="KW-0762">Sugar transport</keyword>
<dbReference type="Pfam" id="PF02302">
    <property type="entry name" value="PTS_IIB"/>
    <property type="match status" value="1"/>
</dbReference>
<feature type="transmembrane region" description="Helical" evidence="13">
    <location>
        <begin position="144"/>
        <end position="165"/>
    </location>
</feature>
<feature type="transmembrane region" description="Helical" evidence="13">
    <location>
        <begin position="224"/>
        <end position="245"/>
    </location>
</feature>
<feature type="compositionally biased region" description="Low complexity" evidence="12">
    <location>
        <begin position="360"/>
        <end position="389"/>
    </location>
</feature>
<comment type="caution">
    <text evidence="16">The sequence shown here is derived from an EMBL/GenBank/DDBJ whole genome shotgun (WGS) entry which is preliminary data.</text>
</comment>
<reference evidence="17" key="1">
    <citation type="journal article" date="2019" name="Int. J. Syst. Evol. Microbiol.">
        <title>The Global Catalogue of Microorganisms (GCM) 10K type strain sequencing project: providing services to taxonomists for standard genome sequencing and annotation.</title>
        <authorList>
            <consortium name="The Broad Institute Genomics Platform"/>
            <consortium name="The Broad Institute Genome Sequencing Center for Infectious Disease"/>
            <person name="Wu L."/>
            <person name="Ma J."/>
        </authorList>
    </citation>
    <scope>NUCLEOTIDE SEQUENCE [LARGE SCALE GENOMIC DNA]</scope>
    <source>
        <strain evidence="17">ZS-22-S1</strain>
    </source>
</reference>
<evidence type="ECO:0000256" key="11">
    <source>
        <dbReference type="ARBA" id="ARBA00023136"/>
    </source>
</evidence>
<protein>
    <submittedName>
        <fullName evidence="16">PTS mannitol transporter subunit IICB</fullName>
    </submittedName>
</protein>
<dbReference type="NCBIfam" id="TIGR00851">
    <property type="entry name" value="mtlA"/>
    <property type="match status" value="1"/>
</dbReference>
<keyword evidence="11 13" id="KW-0472">Membrane</keyword>
<comment type="function">
    <text evidence="1">The phosphoenolpyruvate-dependent sugar phosphotransferase system (sugar PTS), a major carbohydrate active transport system, catalyzes the phosphorylation of incoming sugar substrates concomitantly with their translocation across the cell membrane. The enzyme II CmtAB PTS system is involved in D-mannitol transport.</text>
</comment>
<accession>A0ABV9SAX8</accession>
<dbReference type="InterPro" id="IPR013011">
    <property type="entry name" value="PTS_EIIB_2"/>
</dbReference>
<evidence type="ECO:0000256" key="13">
    <source>
        <dbReference type="SAM" id="Phobius"/>
    </source>
</evidence>
<keyword evidence="7" id="KW-0808">Transferase</keyword>
<dbReference type="InterPro" id="IPR004718">
    <property type="entry name" value="PTS_IIC_mtl"/>
</dbReference>
<dbReference type="Proteomes" id="UP001595859">
    <property type="component" value="Unassembled WGS sequence"/>
</dbReference>
<evidence type="ECO:0000256" key="5">
    <source>
        <dbReference type="ARBA" id="ARBA00022553"/>
    </source>
</evidence>
<feature type="domain" description="PTS EIIB type-2" evidence="14">
    <location>
        <begin position="399"/>
        <end position="491"/>
    </location>
</feature>
<feature type="transmembrane region" description="Helical" evidence="13">
    <location>
        <begin position="257"/>
        <end position="275"/>
    </location>
</feature>
<dbReference type="InterPro" id="IPR003501">
    <property type="entry name" value="PTS_EIIB_2/3"/>
</dbReference>
<dbReference type="EMBL" id="JBHSIS010000022">
    <property type="protein sequence ID" value="MFC4858089.1"/>
    <property type="molecule type" value="Genomic_DNA"/>
</dbReference>